<proteinExistence type="predicted"/>
<feature type="region of interest" description="Disordered" evidence="1">
    <location>
        <begin position="184"/>
        <end position="212"/>
    </location>
</feature>
<reference evidence="2" key="1">
    <citation type="submission" date="2020-02" db="EMBL/GenBank/DDBJ databases">
        <authorList>
            <person name="Palmer J.M."/>
        </authorList>
    </citation>
    <scope>NUCLEOTIDE SEQUENCE</scope>
    <source>
        <strain evidence="2">EPUS1.4</strain>
        <tissue evidence="2">Thallus</tissue>
    </source>
</reference>
<feature type="compositionally biased region" description="Acidic residues" evidence="1">
    <location>
        <begin position="184"/>
        <end position="194"/>
    </location>
</feature>
<name>A0A8H7AEM5_9EURO</name>
<dbReference type="EMBL" id="JAACFV010000102">
    <property type="protein sequence ID" value="KAF7505716.1"/>
    <property type="molecule type" value="Genomic_DNA"/>
</dbReference>
<dbReference type="Proteomes" id="UP000606974">
    <property type="component" value="Unassembled WGS sequence"/>
</dbReference>
<sequence>MKPFNSNISTVGSAVPTYCFGICLEWSANAPHVRELIFDDIRYLNYKYNTLSIPSKRGARVYLAFAGCPTAPPQTPIATVQNLSQTIRLSTCAMSLLPTRERHVKWCSQAGHITVFVSPSASGKASMGGRDEYYILDVYAEFEAQLIAALNSPLPPAASPTVADDKALIEALKDATSFVKVEHEDAEEQFDEDGAPTADSHSDEDSDKCLDRSQSQVKLGTGFGLALGRLLFSS</sequence>
<organism evidence="2 3">
    <name type="scientific">Endocarpon pusillum</name>
    <dbReference type="NCBI Taxonomy" id="364733"/>
    <lineage>
        <taxon>Eukaryota</taxon>
        <taxon>Fungi</taxon>
        <taxon>Dikarya</taxon>
        <taxon>Ascomycota</taxon>
        <taxon>Pezizomycotina</taxon>
        <taxon>Eurotiomycetes</taxon>
        <taxon>Chaetothyriomycetidae</taxon>
        <taxon>Verrucariales</taxon>
        <taxon>Verrucariaceae</taxon>
        <taxon>Endocarpon</taxon>
    </lineage>
</organism>
<evidence type="ECO:0000313" key="2">
    <source>
        <dbReference type="EMBL" id="KAF7505716.1"/>
    </source>
</evidence>
<feature type="compositionally biased region" description="Basic and acidic residues" evidence="1">
    <location>
        <begin position="200"/>
        <end position="211"/>
    </location>
</feature>
<comment type="caution">
    <text evidence="2">The sequence shown here is derived from an EMBL/GenBank/DDBJ whole genome shotgun (WGS) entry which is preliminary data.</text>
</comment>
<protein>
    <submittedName>
        <fullName evidence="2">Uncharacterized protein</fullName>
    </submittedName>
</protein>
<keyword evidence="3" id="KW-1185">Reference proteome</keyword>
<dbReference type="AlphaFoldDB" id="A0A8H7AEM5"/>
<dbReference type="OrthoDB" id="10433916at2759"/>
<evidence type="ECO:0000313" key="3">
    <source>
        <dbReference type="Proteomes" id="UP000606974"/>
    </source>
</evidence>
<accession>A0A8H7AEM5</accession>
<evidence type="ECO:0000256" key="1">
    <source>
        <dbReference type="SAM" id="MobiDB-lite"/>
    </source>
</evidence>
<gene>
    <name evidence="2" type="ORF">GJ744_000482</name>
</gene>